<keyword evidence="7" id="KW-0732">Signal</keyword>
<dbReference type="GO" id="GO:0016020">
    <property type="term" value="C:membrane"/>
    <property type="evidence" value="ECO:0007669"/>
    <property type="project" value="UniProtKB-SubCell"/>
</dbReference>
<gene>
    <name evidence="8" type="ORF">BDV98DRAFT_591633</name>
</gene>
<protein>
    <submittedName>
        <fullName evidence="8">Major facilitator superfamily domain-containing protein</fullName>
    </submittedName>
</protein>
<evidence type="ECO:0000256" key="1">
    <source>
        <dbReference type="ARBA" id="ARBA00004141"/>
    </source>
</evidence>
<comment type="subcellular location">
    <subcellularLocation>
        <location evidence="1">Membrane</location>
        <topology evidence="1">Multi-pass membrane protein</topology>
    </subcellularLocation>
</comment>
<feature type="transmembrane region" description="Helical" evidence="6">
    <location>
        <begin position="245"/>
        <end position="269"/>
    </location>
</feature>
<feature type="transmembrane region" description="Helical" evidence="6">
    <location>
        <begin position="362"/>
        <end position="381"/>
    </location>
</feature>
<evidence type="ECO:0000313" key="9">
    <source>
        <dbReference type="Proteomes" id="UP000305067"/>
    </source>
</evidence>
<feature type="transmembrane region" description="Helical" evidence="6">
    <location>
        <begin position="281"/>
        <end position="300"/>
    </location>
</feature>
<keyword evidence="5 6" id="KW-0472">Membrane</keyword>
<dbReference type="Gene3D" id="1.20.1250.20">
    <property type="entry name" value="MFS general substrate transporter like domains"/>
    <property type="match status" value="1"/>
</dbReference>
<dbReference type="AlphaFoldDB" id="A0A5C3QLA8"/>
<dbReference type="PANTHER" id="PTHR43791:SF48">
    <property type="entry name" value="TRANSPORTER, PUTATIVE (AFU_ORTHOLOGUE AFUA_4G01000)-RELATED"/>
    <property type="match status" value="1"/>
</dbReference>
<dbReference type="InterPro" id="IPR036259">
    <property type="entry name" value="MFS_trans_sf"/>
</dbReference>
<keyword evidence="9" id="KW-1185">Reference proteome</keyword>
<evidence type="ECO:0000256" key="2">
    <source>
        <dbReference type="ARBA" id="ARBA00022448"/>
    </source>
</evidence>
<dbReference type="PANTHER" id="PTHR43791">
    <property type="entry name" value="PERMEASE-RELATED"/>
    <property type="match status" value="1"/>
</dbReference>
<dbReference type="OrthoDB" id="2962993at2759"/>
<feature type="transmembrane region" description="Helical" evidence="6">
    <location>
        <begin position="387"/>
        <end position="406"/>
    </location>
</feature>
<feature type="transmembrane region" description="Helical" evidence="6">
    <location>
        <begin position="155"/>
        <end position="175"/>
    </location>
</feature>
<dbReference type="EMBL" id="ML178821">
    <property type="protein sequence ID" value="TFL02805.1"/>
    <property type="molecule type" value="Genomic_DNA"/>
</dbReference>
<sequence>MFLAAVFIGFACVTGSTATILGVQLQAMQEMLVGNQTTPFSQRVGTFYESPSLTRTNCAAALFDPGSADFIINDLLAAWRAISMWDRNAMNAPAVILIINYGYSIAATVELNLKAAEYSPENPEQARGSIGNAKAAGLVEDLRLQQFDFNAGSTIFYVAGLLFTVPGTLALKRYGFISLPLAVYPDMTYKVIAFGLVTLSTAFVTNRTGFYITRFFLGVTECSTGSGLAYLLNRYYRRYELTGRYSVFLVSIGTSGGFGGLLAAGLLSVESIGSRTGWRNIFLVEGIVTIMLGIMLCFVFPTDPEKTRYLTPEERELTVRRIYVDQPQDICNIAKHRPGLVIFLPSILRVNYPGSSSVRVQLLTVPVYVWATGAGLFASIMCSRLRVHWPFAALGGVCGMVGYAIWISTDATYVNARYAAYFFNLIRFCIGWAATNASPDTLRAMVGAVVTGFGRIGNAFNLAMASSALVLSVGLMLYQKWENGMREEGKRDYRLQDSDLEGGALIDVLGNRHPSYRYIS</sequence>
<dbReference type="STRING" id="1884261.A0A5C3QLA8"/>
<feature type="transmembrane region" description="Helical" evidence="6">
    <location>
        <begin position="211"/>
        <end position="233"/>
    </location>
</feature>
<evidence type="ECO:0000256" key="5">
    <source>
        <dbReference type="ARBA" id="ARBA00023136"/>
    </source>
</evidence>
<keyword evidence="3 6" id="KW-0812">Transmembrane</keyword>
<evidence type="ECO:0000256" key="7">
    <source>
        <dbReference type="SAM" id="SignalP"/>
    </source>
</evidence>
<feature type="transmembrane region" description="Helical" evidence="6">
    <location>
        <begin position="187"/>
        <end position="205"/>
    </location>
</feature>
<dbReference type="Proteomes" id="UP000305067">
    <property type="component" value="Unassembled WGS sequence"/>
</dbReference>
<dbReference type="SUPFAM" id="SSF103473">
    <property type="entry name" value="MFS general substrate transporter"/>
    <property type="match status" value="1"/>
</dbReference>
<accession>A0A5C3QLA8</accession>
<organism evidence="8 9">
    <name type="scientific">Pterulicium gracile</name>
    <dbReference type="NCBI Taxonomy" id="1884261"/>
    <lineage>
        <taxon>Eukaryota</taxon>
        <taxon>Fungi</taxon>
        <taxon>Dikarya</taxon>
        <taxon>Basidiomycota</taxon>
        <taxon>Agaricomycotina</taxon>
        <taxon>Agaricomycetes</taxon>
        <taxon>Agaricomycetidae</taxon>
        <taxon>Agaricales</taxon>
        <taxon>Pleurotineae</taxon>
        <taxon>Pterulaceae</taxon>
        <taxon>Pterulicium</taxon>
    </lineage>
</organism>
<dbReference type="Pfam" id="PF07690">
    <property type="entry name" value="MFS_1"/>
    <property type="match status" value="1"/>
</dbReference>
<feature type="signal peptide" evidence="7">
    <location>
        <begin position="1"/>
        <end position="18"/>
    </location>
</feature>
<evidence type="ECO:0000256" key="6">
    <source>
        <dbReference type="SAM" id="Phobius"/>
    </source>
</evidence>
<evidence type="ECO:0000313" key="8">
    <source>
        <dbReference type="EMBL" id="TFL02805.1"/>
    </source>
</evidence>
<dbReference type="GO" id="GO:0022857">
    <property type="term" value="F:transmembrane transporter activity"/>
    <property type="evidence" value="ECO:0007669"/>
    <property type="project" value="InterPro"/>
</dbReference>
<evidence type="ECO:0000256" key="3">
    <source>
        <dbReference type="ARBA" id="ARBA00022692"/>
    </source>
</evidence>
<feature type="transmembrane region" description="Helical" evidence="6">
    <location>
        <begin position="459"/>
        <end position="478"/>
    </location>
</feature>
<reference evidence="8 9" key="1">
    <citation type="journal article" date="2019" name="Nat. Ecol. Evol.">
        <title>Megaphylogeny resolves global patterns of mushroom evolution.</title>
        <authorList>
            <person name="Varga T."/>
            <person name="Krizsan K."/>
            <person name="Foldi C."/>
            <person name="Dima B."/>
            <person name="Sanchez-Garcia M."/>
            <person name="Sanchez-Ramirez S."/>
            <person name="Szollosi G.J."/>
            <person name="Szarkandi J.G."/>
            <person name="Papp V."/>
            <person name="Albert L."/>
            <person name="Andreopoulos W."/>
            <person name="Angelini C."/>
            <person name="Antonin V."/>
            <person name="Barry K.W."/>
            <person name="Bougher N.L."/>
            <person name="Buchanan P."/>
            <person name="Buyck B."/>
            <person name="Bense V."/>
            <person name="Catcheside P."/>
            <person name="Chovatia M."/>
            <person name="Cooper J."/>
            <person name="Damon W."/>
            <person name="Desjardin D."/>
            <person name="Finy P."/>
            <person name="Geml J."/>
            <person name="Haridas S."/>
            <person name="Hughes K."/>
            <person name="Justo A."/>
            <person name="Karasinski D."/>
            <person name="Kautmanova I."/>
            <person name="Kiss B."/>
            <person name="Kocsube S."/>
            <person name="Kotiranta H."/>
            <person name="LaButti K.M."/>
            <person name="Lechner B.E."/>
            <person name="Liimatainen K."/>
            <person name="Lipzen A."/>
            <person name="Lukacs Z."/>
            <person name="Mihaltcheva S."/>
            <person name="Morgado L.N."/>
            <person name="Niskanen T."/>
            <person name="Noordeloos M.E."/>
            <person name="Ohm R.A."/>
            <person name="Ortiz-Santana B."/>
            <person name="Ovrebo C."/>
            <person name="Racz N."/>
            <person name="Riley R."/>
            <person name="Savchenko A."/>
            <person name="Shiryaev A."/>
            <person name="Soop K."/>
            <person name="Spirin V."/>
            <person name="Szebenyi C."/>
            <person name="Tomsovsky M."/>
            <person name="Tulloss R.E."/>
            <person name="Uehling J."/>
            <person name="Grigoriev I.V."/>
            <person name="Vagvolgyi C."/>
            <person name="Papp T."/>
            <person name="Martin F.M."/>
            <person name="Miettinen O."/>
            <person name="Hibbett D.S."/>
            <person name="Nagy L.G."/>
        </authorList>
    </citation>
    <scope>NUCLEOTIDE SEQUENCE [LARGE SCALE GENOMIC DNA]</scope>
    <source>
        <strain evidence="8 9">CBS 309.79</strain>
    </source>
</reference>
<keyword evidence="4 6" id="KW-1133">Transmembrane helix</keyword>
<proteinExistence type="predicted"/>
<feature type="chain" id="PRO_5022661694" evidence="7">
    <location>
        <begin position="19"/>
        <end position="520"/>
    </location>
</feature>
<evidence type="ECO:0000256" key="4">
    <source>
        <dbReference type="ARBA" id="ARBA00022989"/>
    </source>
</evidence>
<dbReference type="InterPro" id="IPR011701">
    <property type="entry name" value="MFS"/>
</dbReference>
<name>A0A5C3QLA8_9AGAR</name>
<keyword evidence="2" id="KW-0813">Transport</keyword>